<dbReference type="Gene3D" id="4.10.410.10">
    <property type="entry name" value="Pancreatic trypsin inhibitor Kunitz domain"/>
    <property type="match status" value="1"/>
</dbReference>
<dbReference type="InterPro" id="IPR006150">
    <property type="entry name" value="Cys_repeat_1"/>
</dbReference>
<feature type="signal peptide" evidence="1">
    <location>
        <begin position="1"/>
        <end position="16"/>
    </location>
</feature>
<dbReference type="Pfam" id="PF00014">
    <property type="entry name" value="Kunitz_BPTI"/>
    <property type="match status" value="1"/>
</dbReference>
<dbReference type="OrthoDB" id="196393at2759"/>
<dbReference type="EMBL" id="KZ349935">
    <property type="protein sequence ID" value="PIO64401.1"/>
    <property type="molecule type" value="Genomic_DNA"/>
</dbReference>
<evidence type="ECO:0000313" key="3">
    <source>
        <dbReference type="EMBL" id="PIO64401.1"/>
    </source>
</evidence>
<evidence type="ECO:0000259" key="2">
    <source>
        <dbReference type="PROSITE" id="PS50279"/>
    </source>
</evidence>
<accession>A0A2G9U2B0</accession>
<dbReference type="Pfam" id="PF14625">
    <property type="entry name" value="Lustrin_cystein"/>
    <property type="match status" value="5"/>
</dbReference>
<evidence type="ECO:0000256" key="1">
    <source>
        <dbReference type="SAM" id="SignalP"/>
    </source>
</evidence>
<dbReference type="PROSITE" id="PS50279">
    <property type="entry name" value="BPTI_KUNITZ_2"/>
    <property type="match status" value="1"/>
</dbReference>
<protein>
    <submittedName>
        <fullName evidence="3">Kunitz/Bovine pancreatic trypsin inhibitor domain protein</fullName>
    </submittedName>
</protein>
<keyword evidence="1" id="KW-0732">Signal</keyword>
<dbReference type="InterPro" id="IPR053014">
    <property type="entry name" value="Cuticle_assoc_divergent"/>
</dbReference>
<dbReference type="InterPro" id="IPR020901">
    <property type="entry name" value="Prtase_inh_Kunz-CS"/>
</dbReference>
<dbReference type="PANTHER" id="PTHR46339">
    <property type="entry name" value="PROTEIN CBG15282-RELATED"/>
    <property type="match status" value="1"/>
</dbReference>
<reference evidence="3 4" key="1">
    <citation type="submission" date="2015-09" db="EMBL/GenBank/DDBJ databases">
        <title>Draft genome of the parasitic nematode Teladorsagia circumcincta isolate WARC Sus (inbred).</title>
        <authorList>
            <person name="Mitreva M."/>
        </authorList>
    </citation>
    <scope>NUCLEOTIDE SEQUENCE [LARGE SCALE GENOMIC DNA]</scope>
    <source>
        <strain evidence="3 4">S</strain>
    </source>
</reference>
<sequence length="523" mass="57096">MIIIFITLLLGQSVLGADLGGVLCRLPKDEGYECGIVGAAHSAFHFDTDIRECIEFMFKGCGGNQNRFASKEDCLQGCKSLTLCGKGLPLMDFAGNIKRCEADRVPCPGSHECIGRGMESVCCQKAVICPRGDPHPDRYSINKIATCHEDKHCPRNYTCTARIGKKGACCPSKGSCPNELEQHYNPITGQPQLCDAKAKIGCPLGFECVKTSPFAAICCRTTPVCPAAESIVLAEKGMPKLCDPSHHDSCPEQYSCQQADNLEHICCTRPLECPNGMKALREDGGRPRACTLGVEGNCPGDHVCVLGEGMTVGSGARHLCCRPEKVCIVPYVDITKKRPQRCFPAPKCSRSNPMSCSSEYVCERLIDGSNACCPNPLTEQTCIEAVVDDNNSSIPCKGWDDNSCQEGKCRQAVDGKYYCCRSASALGIDQQDPQFIAMRSELLQTAFRSRLYSDVHRIHRAPNVPLIGASTMSSSSAAPSTVQSVRITATVSTVKPLMNRRTSRRPVPYYLRRLHYHRNSFTL</sequence>
<dbReference type="SMART" id="SM00131">
    <property type="entry name" value="KU"/>
    <property type="match status" value="1"/>
</dbReference>
<dbReference type="PROSITE" id="PS00280">
    <property type="entry name" value="BPTI_KUNITZ_1"/>
    <property type="match status" value="1"/>
</dbReference>
<dbReference type="InterPro" id="IPR002223">
    <property type="entry name" value="Kunitz_BPTI"/>
</dbReference>
<dbReference type="CDD" id="cd00109">
    <property type="entry name" value="Kunitz-type"/>
    <property type="match status" value="1"/>
</dbReference>
<organism evidence="3 4">
    <name type="scientific">Teladorsagia circumcincta</name>
    <name type="common">Brown stomach worm</name>
    <name type="synonym">Ostertagia circumcincta</name>
    <dbReference type="NCBI Taxonomy" id="45464"/>
    <lineage>
        <taxon>Eukaryota</taxon>
        <taxon>Metazoa</taxon>
        <taxon>Ecdysozoa</taxon>
        <taxon>Nematoda</taxon>
        <taxon>Chromadorea</taxon>
        <taxon>Rhabditida</taxon>
        <taxon>Rhabditina</taxon>
        <taxon>Rhabditomorpha</taxon>
        <taxon>Strongyloidea</taxon>
        <taxon>Trichostrongylidae</taxon>
        <taxon>Teladorsagia</taxon>
    </lineage>
</organism>
<dbReference type="InterPro" id="IPR028150">
    <property type="entry name" value="Lustrin_cystein"/>
</dbReference>
<evidence type="ECO:0000313" key="4">
    <source>
        <dbReference type="Proteomes" id="UP000230423"/>
    </source>
</evidence>
<proteinExistence type="predicted"/>
<dbReference type="AlphaFoldDB" id="A0A2G9U2B0"/>
<name>A0A2G9U2B0_TELCI</name>
<dbReference type="SUPFAM" id="SSF57362">
    <property type="entry name" value="BPTI-like"/>
    <property type="match status" value="1"/>
</dbReference>
<dbReference type="GO" id="GO:0004867">
    <property type="term" value="F:serine-type endopeptidase inhibitor activity"/>
    <property type="evidence" value="ECO:0007669"/>
    <property type="project" value="InterPro"/>
</dbReference>
<feature type="chain" id="PRO_5013789120" evidence="1">
    <location>
        <begin position="17"/>
        <end position="523"/>
    </location>
</feature>
<gene>
    <name evidence="3" type="ORF">TELCIR_13971</name>
</gene>
<keyword evidence="4" id="KW-1185">Reference proteome</keyword>
<dbReference type="SMART" id="SM00289">
    <property type="entry name" value="WR1"/>
    <property type="match status" value="7"/>
</dbReference>
<dbReference type="InterPro" id="IPR036880">
    <property type="entry name" value="Kunitz_BPTI_sf"/>
</dbReference>
<dbReference type="Proteomes" id="UP000230423">
    <property type="component" value="Unassembled WGS sequence"/>
</dbReference>
<feature type="domain" description="BPTI/Kunitz inhibitor" evidence="2">
    <location>
        <begin position="24"/>
        <end position="78"/>
    </location>
</feature>